<accession>A0A9W9YJZ5</accession>
<dbReference type="GO" id="GO:0005524">
    <property type="term" value="F:ATP binding"/>
    <property type="evidence" value="ECO:0007669"/>
    <property type="project" value="UniProtKB-KW"/>
</dbReference>
<feature type="coiled-coil region" evidence="10">
    <location>
        <begin position="228"/>
        <end position="255"/>
    </location>
</feature>
<feature type="region of interest" description="Disordered" evidence="11">
    <location>
        <begin position="195"/>
        <end position="214"/>
    </location>
</feature>
<proteinExistence type="predicted"/>
<dbReference type="InterPro" id="IPR013758">
    <property type="entry name" value="Topo_IIA_A/C_ab"/>
</dbReference>
<organism evidence="13 14">
    <name type="scientific">Desmophyllum pertusum</name>
    <dbReference type="NCBI Taxonomy" id="174260"/>
    <lineage>
        <taxon>Eukaryota</taxon>
        <taxon>Metazoa</taxon>
        <taxon>Cnidaria</taxon>
        <taxon>Anthozoa</taxon>
        <taxon>Hexacorallia</taxon>
        <taxon>Scleractinia</taxon>
        <taxon>Caryophylliina</taxon>
        <taxon>Caryophylliidae</taxon>
        <taxon>Desmophyllum</taxon>
    </lineage>
</organism>
<feature type="compositionally biased region" description="Basic and acidic residues" evidence="11">
    <location>
        <begin position="410"/>
        <end position="420"/>
    </location>
</feature>
<dbReference type="PANTHER" id="PTHR10169">
    <property type="entry name" value="DNA TOPOISOMERASE/GYRASE"/>
    <property type="match status" value="1"/>
</dbReference>
<dbReference type="InterPro" id="IPR013757">
    <property type="entry name" value="Topo_IIA_A_a_sf"/>
</dbReference>
<dbReference type="GO" id="GO:0006265">
    <property type="term" value="P:DNA topological change"/>
    <property type="evidence" value="ECO:0007669"/>
    <property type="project" value="InterPro"/>
</dbReference>
<keyword evidence="4" id="KW-0547">Nucleotide-binding</keyword>
<evidence type="ECO:0000256" key="6">
    <source>
        <dbReference type="ARBA" id="ARBA00023029"/>
    </source>
</evidence>
<keyword evidence="8 13" id="KW-0413">Isomerase</keyword>
<comment type="caution">
    <text evidence="13">The sequence shown here is derived from an EMBL/GenBank/DDBJ whole genome shotgun (WGS) entry which is preliminary data.</text>
</comment>
<dbReference type="GO" id="GO:0000712">
    <property type="term" value="P:resolution of meiotic recombination intermediates"/>
    <property type="evidence" value="ECO:0007669"/>
    <property type="project" value="TreeGrafter"/>
</dbReference>
<dbReference type="PANTHER" id="PTHR10169:SF38">
    <property type="entry name" value="DNA TOPOISOMERASE 2"/>
    <property type="match status" value="1"/>
</dbReference>
<evidence type="ECO:0000259" key="12">
    <source>
        <dbReference type="PROSITE" id="PS52040"/>
    </source>
</evidence>
<dbReference type="SUPFAM" id="SSF56719">
    <property type="entry name" value="Type II DNA topoisomerase"/>
    <property type="match status" value="1"/>
</dbReference>
<comment type="catalytic activity">
    <reaction evidence="1">
        <text>ATP-dependent breakage, passage and rejoining of double-stranded DNA.</text>
        <dbReference type="EC" id="5.6.2.2"/>
    </reaction>
</comment>
<reference evidence="13" key="1">
    <citation type="submission" date="2023-01" db="EMBL/GenBank/DDBJ databases">
        <title>Genome assembly of the deep-sea coral Lophelia pertusa.</title>
        <authorList>
            <person name="Herrera S."/>
            <person name="Cordes E."/>
        </authorList>
    </citation>
    <scope>NUCLEOTIDE SEQUENCE</scope>
    <source>
        <strain evidence="13">USNM1676648</strain>
        <tissue evidence="13">Polyp</tissue>
    </source>
</reference>
<evidence type="ECO:0000313" key="14">
    <source>
        <dbReference type="Proteomes" id="UP001163046"/>
    </source>
</evidence>
<evidence type="ECO:0000313" key="13">
    <source>
        <dbReference type="EMBL" id="KAJ7354844.1"/>
    </source>
</evidence>
<comment type="cofactor">
    <cofactor evidence="2">
        <name>Mg(2+)</name>
        <dbReference type="ChEBI" id="CHEBI:18420"/>
    </cofactor>
</comment>
<comment type="caution">
    <text evidence="9">Lacks conserved residue(s) required for the propagation of feature annotation.</text>
</comment>
<evidence type="ECO:0000256" key="3">
    <source>
        <dbReference type="ARBA" id="ARBA00012895"/>
    </source>
</evidence>
<dbReference type="InterPro" id="IPR002205">
    <property type="entry name" value="Topo_IIA_dom_A"/>
</dbReference>
<feature type="compositionally biased region" description="Acidic residues" evidence="11">
    <location>
        <begin position="421"/>
        <end position="435"/>
    </location>
</feature>
<keyword evidence="5" id="KW-0067">ATP-binding</keyword>
<evidence type="ECO:0000256" key="7">
    <source>
        <dbReference type="ARBA" id="ARBA00023125"/>
    </source>
</evidence>
<protein>
    <recommendedName>
        <fullName evidence="3">DNA topoisomerase (ATP-hydrolyzing)</fullName>
        <ecNumber evidence="3">5.6.2.2</ecNumber>
    </recommendedName>
</protein>
<dbReference type="OrthoDB" id="276498at2759"/>
<dbReference type="InterPro" id="IPR050634">
    <property type="entry name" value="DNA_Topoisomerase_II"/>
</dbReference>
<dbReference type="GO" id="GO:0003918">
    <property type="term" value="F:DNA topoisomerase type II (double strand cut, ATP-hydrolyzing) activity"/>
    <property type="evidence" value="ECO:0007669"/>
    <property type="project" value="UniProtKB-EC"/>
</dbReference>
<dbReference type="InterPro" id="IPR013760">
    <property type="entry name" value="Topo_IIA-like_dom_sf"/>
</dbReference>
<dbReference type="FunFam" id="1.10.268.10:FF:000002">
    <property type="entry name" value="DNA topoisomerase 2"/>
    <property type="match status" value="1"/>
</dbReference>
<feature type="compositionally biased region" description="Basic and acidic residues" evidence="11">
    <location>
        <begin position="323"/>
        <end position="348"/>
    </location>
</feature>
<evidence type="ECO:0000256" key="5">
    <source>
        <dbReference type="ARBA" id="ARBA00022840"/>
    </source>
</evidence>
<keyword evidence="6" id="KW-0799">Topoisomerase</keyword>
<dbReference type="GO" id="GO:0005634">
    <property type="term" value="C:nucleus"/>
    <property type="evidence" value="ECO:0007669"/>
    <property type="project" value="TreeGrafter"/>
</dbReference>
<dbReference type="EMBL" id="MU827332">
    <property type="protein sequence ID" value="KAJ7354844.1"/>
    <property type="molecule type" value="Genomic_DNA"/>
</dbReference>
<dbReference type="Pfam" id="PF00521">
    <property type="entry name" value="DNA_topoisoIV"/>
    <property type="match status" value="2"/>
</dbReference>
<dbReference type="SMART" id="SM00434">
    <property type="entry name" value="TOP4c"/>
    <property type="match status" value="1"/>
</dbReference>
<evidence type="ECO:0000256" key="9">
    <source>
        <dbReference type="PROSITE-ProRule" id="PRU01384"/>
    </source>
</evidence>
<dbReference type="PROSITE" id="PS52040">
    <property type="entry name" value="TOPO_IIA"/>
    <property type="match status" value="1"/>
</dbReference>
<keyword evidence="7 9" id="KW-0238">DNA-binding</keyword>
<evidence type="ECO:0000256" key="4">
    <source>
        <dbReference type="ARBA" id="ARBA00022741"/>
    </source>
</evidence>
<dbReference type="GO" id="GO:0003677">
    <property type="term" value="F:DNA binding"/>
    <property type="evidence" value="ECO:0007669"/>
    <property type="project" value="UniProtKB-UniRule"/>
</dbReference>
<feature type="compositionally biased region" description="Basic residues" evidence="11">
    <location>
        <begin position="296"/>
        <end position="305"/>
    </location>
</feature>
<dbReference type="AlphaFoldDB" id="A0A9W9YJZ5"/>
<feature type="compositionally biased region" description="Low complexity" evidence="11">
    <location>
        <begin position="376"/>
        <end position="394"/>
    </location>
</feature>
<feature type="domain" description="Topo IIA-type catalytic" evidence="12">
    <location>
        <begin position="1"/>
        <end position="265"/>
    </location>
</feature>
<feature type="region of interest" description="Disordered" evidence="11">
    <location>
        <begin position="279"/>
        <end position="507"/>
    </location>
</feature>
<keyword evidence="10" id="KW-0175">Coiled coil</keyword>
<keyword evidence="14" id="KW-1185">Reference proteome</keyword>
<feature type="compositionally biased region" description="Low complexity" evidence="11">
    <location>
        <begin position="204"/>
        <end position="214"/>
    </location>
</feature>
<evidence type="ECO:0000256" key="1">
    <source>
        <dbReference type="ARBA" id="ARBA00000185"/>
    </source>
</evidence>
<dbReference type="GO" id="GO:0000819">
    <property type="term" value="P:sister chromatid segregation"/>
    <property type="evidence" value="ECO:0007669"/>
    <property type="project" value="TreeGrafter"/>
</dbReference>
<gene>
    <name evidence="13" type="primary">TOP2B_5</name>
    <name evidence="13" type="ORF">OS493_029850</name>
</gene>
<dbReference type="Gene3D" id="1.10.268.10">
    <property type="entry name" value="Topoisomerase, domain 3"/>
    <property type="match status" value="1"/>
</dbReference>
<dbReference type="EC" id="5.6.2.2" evidence="3"/>
<evidence type="ECO:0000256" key="8">
    <source>
        <dbReference type="ARBA" id="ARBA00023235"/>
    </source>
</evidence>
<sequence>MLSPLTKLLFPAHDTPSLTHLFDDNQPVEPEWYCPILPMVLINGAEGIGTGDYREYHTDATVKFVLSLAEDKLAEVEQAGLHKKFKLESSVNTGNMVLFDALGCLRKYESPLHILKEFFELRLERYAIRKAWLEGMLTAESSKLNSQARFILEKIEGEIIIENRSKRDIITTLVQRGYPSDPVKAWKDLQKSNVPEADGDVDDASSVASSTSSTGGPDFGYLLSMSMLSLSREKKEELLKERDNKMEELDILRVKSPQMLWIEDFDLFLEELERVEKQEKEDEQLCVKTKGGRSQQQKKKPSKPAKKADDKPKAQKKPAVAKTQEKEKKKADSKSKDVATKKADKSDDSSEFDEGDAAAPVLSLAQRLAQRQKLPSSSSSSAGSGAESVGSSASRSKKQTTLEMFSTKKKAADKAKKVVESDDDFIMQFSDEEDVPPPVKRVAKSVAAKVLSSDEDDDLTVTSAKTGKNSKKASIDSGEESDKSDVQATRALIQKLSPAKTSQDSSI</sequence>
<dbReference type="Proteomes" id="UP001163046">
    <property type="component" value="Unassembled WGS sequence"/>
</dbReference>
<dbReference type="Gene3D" id="3.90.199.10">
    <property type="entry name" value="Topoisomerase II, domain 5"/>
    <property type="match status" value="1"/>
</dbReference>
<evidence type="ECO:0000256" key="2">
    <source>
        <dbReference type="ARBA" id="ARBA00001946"/>
    </source>
</evidence>
<name>A0A9W9YJZ5_9CNID</name>
<evidence type="ECO:0000256" key="11">
    <source>
        <dbReference type="SAM" id="MobiDB-lite"/>
    </source>
</evidence>
<evidence type="ECO:0000256" key="10">
    <source>
        <dbReference type="SAM" id="Coils"/>
    </source>
</evidence>